<evidence type="ECO:0000256" key="11">
    <source>
        <dbReference type="ARBA" id="ARBA00022840"/>
    </source>
</evidence>
<dbReference type="GO" id="GO:0006974">
    <property type="term" value="P:DNA damage response"/>
    <property type="evidence" value="ECO:0007669"/>
    <property type="project" value="UniProtKB-KW"/>
</dbReference>
<evidence type="ECO:0000256" key="15">
    <source>
        <dbReference type="ARBA" id="ARBA00030222"/>
    </source>
</evidence>
<evidence type="ECO:0000256" key="17">
    <source>
        <dbReference type="ARBA" id="ARBA00032467"/>
    </source>
</evidence>
<reference evidence="22 23" key="1">
    <citation type="submission" date="2018-06" db="EMBL/GenBank/DDBJ databases">
        <title>Genome Sequence of the Brown Rot Fungal Pathogen Monilinia fructigena.</title>
        <authorList>
            <person name="Landi L."/>
            <person name="De Miccolis Angelini R.M."/>
            <person name="Pollastro S."/>
            <person name="Abate D."/>
            <person name="Faretra F."/>
            <person name="Romanazzi G."/>
        </authorList>
    </citation>
    <scope>NUCLEOTIDE SEQUENCE [LARGE SCALE GENOMIC DNA]</scope>
    <source>
        <strain evidence="22 23">Mfrg269</strain>
    </source>
</reference>
<evidence type="ECO:0000256" key="14">
    <source>
        <dbReference type="ARBA" id="ARBA00030020"/>
    </source>
</evidence>
<keyword evidence="12" id="KW-0539">Nucleus</keyword>
<evidence type="ECO:0000256" key="10">
    <source>
        <dbReference type="ARBA" id="ARBA00022777"/>
    </source>
</evidence>
<evidence type="ECO:0000256" key="6">
    <source>
        <dbReference type="ARBA" id="ARBA00022527"/>
    </source>
</evidence>
<dbReference type="EMBL" id="QKRW01000001">
    <property type="protein sequence ID" value="RAL68573.1"/>
    <property type="molecule type" value="Genomic_DNA"/>
</dbReference>
<keyword evidence="10" id="KW-0418">Kinase</keyword>
<dbReference type="PROSITE" id="PS50290">
    <property type="entry name" value="PI3_4_KINASE_3"/>
    <property type="match status" value="1"/>
</dbReference>
<dbReference type="EC" id="2.7.11.1" evidence="3"/>
<evidence type="ECO:0000256" key="19">
    <source>
        <dbReference type="ARBA" id="ARBA00048679"/>
    </source>
</evidence>
<evidence type="ECO:0000259" key="21">
    <source>
        <dbReference type="PROSITE" id="PS51190"/>
    </source>
</evidence>
<accession>A0A395JAA4</accession>
<comment type="caution">
    <text evidence="22">The sequence shown here is derived from an EMBL/GenBank/DDBJ whole genome shotgun (WGS) entry which is preliminary data.</text>
</comment>
<evidence type="ECO:0000256" key="16">
    <source>
        <dbReference type="ARBA" id="ARBA00031460"/>
    </source>
</evidence>
<dbReference type="Gene3D" id="3.30.1010.10">
    <property type="entry name" value="Phosphatidylinositol 3-kinase Catalytic Subunit, Chain A, domain 4"/>
    <property type="match status" value="1"/>
</dbReference>
<comment type="catalytic activity">
    <reaction evidence="19">
        <text>L-seryl-[protein] + ATP = O-phospho-L-seryl-[protein] + ADP + H(+)</text>
        <dbReference type="Rhea" id="RHEA:17989"/>
        <dbReference type="Rhea" id="RHEA-COMP:9863"/>
        <dbReference type="Rhea" id="RHEA-COMP:11604"/>
        <dbReference type="ChEBI" id="CHEBI:15378"/>
        <dbReference type="ChEBI" id="CHEBI:29999"/>
        <dbReference type="ChEBI" id="CHEBI:30616"/>
        <dbReference type="ChEBI" id="CHEBI:83421"/>
        <dbReference type="ChEBI" id="CHEBI:456216"/>
        <dbReference type="EC" id="2.7.11.1"/>
    </reaction>
</comment>
<dbReference type="PROSITE" id="PS51190">
    <property type="entry name" value="FATC"/>
    <property type="match status" value="1"/>
</dbReference>
<dbReference type="InterPro" id="IPR036940">
    <property type="entry name" value="PI3/4_kinase_cat_sf"/>
</dbReference>
<keyword evidence="7" id="KW-0808">Transferase</keyword>
<evidence type="ECO:0000256" key="13">
    <source>
        <dbReference type="ARBA" id="ARBA00025079"/>
    </source>
</evidence>
<feature type="domain" description="FATC" evidence="21">
    <location>
        <begin position="229"/>
        <end position="261"/>
    </location>
</feature>
<evidence type="ECO:0000256" key="3">
    <source>
        <dbReference type="ARBA" id="ARBA00012513"/>
    </source>
</evidence>
<dbReference type="InterPro" id="IPR000403">
    <property type="entry name" value="PI3/4_kinase_cat_dom"/>
</dbReference>
<dbReference type="PROSITE" id="PS00915">
    <property type="entry name" value="PI3_4_KINASE_1"/>
    <property type="match status" value="1"/>
</dbReference>
<dbReference type="PANTHER" id="PTHR37079">
    <property type="entry name" value="SERINE/THREONINE-PROTEIN KINASE ATM"/>
    <property type="match status" value="1"/>
</dbReference>
<evidence type="ECO:0000256" key="2">
    <source>
        <dbReference type="ARBA" id="ARBA00011370"/>
    </source>
</evidence>
<dbReference type="SMART" id="SM00146">
    <property type="entry name" value="PI3Kc"/>
    <property type="match status" value="1"/>
</dbReference>
<dbReference type="PANTHER" id="PTHR37079:SF4">
    <property type="entry name" value="SERINE_THREONINE-PROTEIN KINASE ATM"/>
    <property type="match status" value="1"/>
</dbReference>
<keyword evidence="6" id="KW-0723">Serine/threonine-protein kinase</keyword>
<keyword evidence="9" id="KW-0227">DNA damage</keyword>
<dbReference type="InterPro" id="IPR038980">
    <property type="entry name" value="ATM_plant"/>
</dbReference>
<evidence type="ECO:0000256" key="5">
    <source>
        <dbReference type="ARBA" id="ARBA00020288"/>
    </source>
</evidence>
<keyword evidence="8" id="KW-0547">Nucleotide-binding</keyword>
<evidence type="ECO:0000259" key="20">
    <source>
        <dbReference type="PROSITE" id="PS50290"/>
    </source>
</evidence>
<protein>
    <recommendedName>
        <fullName evidence="4">Serine/threonine-protein kinase TEL1</fullName>
        <ecNumber evidence="3">2.7.11.1</ecNumber>
    </recommendedName>
    <alternativeName>
        <fullName evidence="14">ATM homolog</fullName>
    </alternativeName>
    <alternativeName>
        <fullName evidence="16 17">DNA-damage checkpoint kinase TEL1</fullName>
    </alternativeName>
    <alternativeName>
        <fullName evidence="5">Serine/threonine-protein kinase tel1</fullName>
    </alternativeName>
    <alternativeName>
        <fullName evidence="15">Telomere length regulation protein 1</fullName>
    </alternativeName>
</protein>
<dbReference type="GO" id="GO:0005524">
    <property type="term" value="F:ATP binding"/>
    <property type="evidence" value="ECO:0007669"/>
    <property type="project" value="UniProtKB-KW"/>
</dbReference>
<evidence type="ECO:0000256" key="18">
    <source>
        <dbReference type="ARBA" id="ARBA00047899"/>
    </source>
</evidence>
<dbReference type="Pfam" id="PF00454">
    <property type="entry name" value="PI3_PI4_kinase"/>
    <property type="match status" value="2"/>
</dbReference>
<keyword evidence="23" id="KW-1185">Reference proteome</keyword>
<dbReference type="GO" id="GO:0005634">
    <property type="term" value="C:nucleus"/>
    <property type="evidence" value="ECO:0007669"/>
    <property type="project" value="UniProtKB-SubCell"/>
</dbReference>
<dbReference type="InterPro" id="IPR018936">
    <property type="entry name" value="PI3/4_kinase_CS"/>
</dbReference>
<evidence type="ECO:0000256" key="1">
    <source>
        <dbReference type="ARBA" id="ARBA00004123"/>
    </source>
</evidence>
<evidence type="ECO:0000256" key="9">
    <source>
        <dbReference type="ARBA" id="ARBA00022763"/>
    </source>
</evidence>
<dbReference type="InterPro" id="IPR003152">
    <property type="entry name" value="FATC_dom"/>
</dbReference>
<name>A0A395JAA4_9HELO</name>
<evidence type="ECO:0000313" key="23">
    <source>
        <dbReference type="Proteomes" id="UP000249056"/>
    </source>
</evidence>
<dbReference type="Proteomes" id="UP000249056">
    <property type="component" value="Unassembled WGS sequence"/>
</dbReference>
<keyword evidence="11" id="KW-0067">ATP-binding</keyword>
<comment type="catalytic activity">
    <reaction evidence="18">
        <text>L-threonyl-[protein] + ATP = O-phospho-L-threonyl-[protein] + ADP + H(+)</text>
        <dbReference type="Rhea" id="RHEA:46608"/>
        <dbReference type="Rhea" id="RHEA-COMP:11060"/>
        <dbReference type="Rhea" id="RHEA-COMP:11605"/>
        <dbReference type="ChEBI" id="CHEBI:15378"/>
        <dbReference type="ChEBI" id="CHEBI:30013"/>
        <dbReference type="ChEBI" id="CHEBI:30616"/>
        <dbReference type="ChEBI" id="CHEBI:61977"/>
        <dbReference type="ChEBI" id="CHEBI:456216"/>
        <dbReference type="EC" id="2.7.11.1"/>
    </reaction>
</comment>
<dbReference type="OrthoDB" id="381190at2759"/>
<dbReference type="GO" id="GO:0004674">
    <property type="term" value="F:protein serine/threonine kinase activity"/>
    <property type="evidence" value="ECO:0007669"/>
    <property type="project" value="UniProtKB-KW"/>
</dbReference>
<comment type="function">
    <text evidence="13">Serine/threonine protein kinase which activates checkpoint signaling upon genotoxic stresses such as ionizing radiation (IR), ultraviolet light (UV), or DNA replication stalling, thereby acting as a DNA damage sensor. Recognizes the substrate consensus sequence [ST]-Q. Phosphorylates histone H2A to form H2AS128ph (gamma-H2A) at sites of DNA damage, involved in the regulation of DNA damage response mechanism. Required for the control of telomere length and genome stability.</text>
</comment>
<dbReference type="SUPFAM" id="SSF56112">
    <property type="entry name" value="Protein kinase-like (PK-like)"/>
    <property type="match status" value="1"/>
</dbReference>
<proteinExistence type="predicted"/>
<dbReference type="Gene3D" id="1.10.1070.11">
    <property type="entry name" value="Phosphatidylinositol 3-/4-kinase, catalytic domain"/>
    <property type="match status" value="1"/>
</dbReference>
<dbReference type="InterPro" id="IPR011009">
    <property type="entry name" value="Kinase-like_dom_sf"/>
</dbReference>
<evidence type="ECO:0000256" key="12">
    <source>
        <dbReference type="ARBA" id="ARBA00023242"/>
    </source>
</evidence>
<gene>
    <name evidence="22" type="ORF">DID88_007295</name>
</gene>
<evidence type="ECO:0000256" key="8">
    <source>
        <dbReference type="ARBA" id="ARBA00022741"/>
    </source>
</evidence>
<feature type="domain" description="PI3K/PI4K catalytic" evidence="20">
    <location>
        <begin position="1"/>
        <end position="256"/>
    </location>
</feature>
<dbReference type="GO" id="GO:0035556">
    <property type="term" value="P:intracellular signal transduction"/>
    <property type="evidence" value="ECO:0007669"/>
    <property type="project" value="UniProtKB-ARBA"/>
</dbReference>
<comment type="subcellular location">
    <subcellularLocation>
        <location evidence="1">Nucleus</location>
    </subcellularLocation>
</comment>
<organism evidence="22 23">
    <name type="scientific">Monilinia fructigena</name>
    <dbReference type="NCBI Taxonomy" id="38457"/>
    <lineage>
        <taxon>Eukaryota</taxon>
        <taxon>Fungi</taxon>
        <taxon>Dikarya</taxon>
        <taxon>Ascomycota</taxon>
        <taxon>Pezizomycotina</taxon>
        <taxon>Leotiomycetes</taxon>
        <taxon>Helotiales</taxon>
        <taxon>Sclerotiniaceae</taxon>
        <taxon>Monilinia</taxon>
    </lineage>
</organism>
<comment type="subunit">
    <text evidence="2">Associates with DNA double-strand breaks.</text>
</comment>
<evidence type="ECO:0000313" key="22">
    <source>
        <dbReference type="EMBL" id="RAL68573.1"/>
    </source>
</evidence>
<dbReference type="PROSITE" id="PS00916">
    <property type="entry name" value="PI3_4_KINASE_2"/>
    <property type="match status" value="1"/>
</dbReference>
<sequence length="261" mass="28389">MVRFESQMSIASGVKGGNDDLRQDAIMEQVFAQVSELLKMNRATRQRNLSIRTYKVLPLTSIAGVIEFVPSTIPLHEYLMPAHERFYPKDLKGGKTSTTPMNGFTKRLAYTRSTAAISILGHVLGLGDRHGHNILLDFESGEVVHIDLGVAFEMGRVLPVPELVPFRLTRDIVDGMGITKTEGVSEDAVAQSVAPEPGMGHERVAGKQAVNQPSEADKALTVVKKKLSKTLSVEATVNDLINQASDETNLAALYSGWAAYA</sequence>
<dbReference type="AlphaFoldDB" id="A0A395JAA4"/>
<dbReference type="Pfam" id="PF02260">
    <property type="entry name" value="FATC"/>
    <property type="match status" value="1"/>
</dbReference>
<dbReference type="SMART" id="SM01343">
    <property type="entry name" value="FATC"/>
    <property type="match status" value="1"/>
</dbReference>
<evidence type="ECO:0000256" key="7">
    <source>
        <dbReference type="ARBA" id="ARBA00022679"/>
    </source>
</evidence>
<evidence type="ECO:0000256" key="4">
    <source>
        <dbReference type="ARBA" id="ARBA00014619"/>
    </source>
</evidence>